<comment type="caution">
    <text evidence="2">The sequence shown here is derived from an EMBL/GenBank/DDBJ whole genome shotgun (WGS) entry which is preliminary data.</text>
</comment>
<evidence type="ECO:0000313" key="3">
    <source>
        <dbReference type="Proteomes" id="UP001316803"/>
    </source>
</evidence>
<dbReference type="EMBL" id="JAKLMC020000010">
    <property type="protein sequence ID" value="KAK5953898.1"/>
    <property type="molecule type" value="Genomic_DNA"/>
</dbReference>
<feature type="region of interest" description="Disordered" evidence="1">
    <location>
        <begin position="123"/>
        <end position="149"/>
    </location>
</feature>
<keyword evidence="3" id="KW-1185">Reference proteome</keyword>
<sequence>MSELLLLGTGVGVDCISVDEEGTVDVLDCTDSIEVLEEVGIGVVVGVPTAAEEVSVELITEEVETAEVVTTTGTGLELVATLEGAMEEVVLKVVDAIELVEARQKLADDMTDEIEDDIEVTTEDALEATDDADDATDDSELATNELPASEAEVAADAAELATELADDAVSDADDAALEAKADSEDILEASVLFWATAKPTKAAQIKCRYMATIVSIKIWRDLNQAEHRMTVK</sequence>
<evidence type="ECO:0000313" key="2">
    <source>
        <dbReference type="EMBL" id="KAK5953898.1"/>
    </source>
</evidence>
<accession>A0AAN8EER4</accession>
<gene>
    <name evidence="2" type="ORF">OHC33_005169</name>
</gene>
<reference evidence="2 3" key="1">
    <citation type="submission" date="2022-12" db="EMBL/GenBank/DDBJ databases">
        <title>Genomic features and morphological characterization of a novel Knufia sp. strain isolated from spacecraft assembly facility.</title>
        <authorList>
            <person name="Teixeira M."/>
            <person name="Chander A.M."/>
            <person name="Stajich J.E."/>
            <person name="Venkateswaran K."/>
        </authorList>
    </citation>
    <scope>NUCLEOTIDE SEQUENCE [LARGE SCALE GENOMIC DNA]</scope>
    <source>
        <strain evidence="2 3">FJI-L2-BK-P2</strain>
    </source>
</reference>
<proteinExistence type="predicted"/>
<evidence type="ECO:0000256" key="1">
    <source>
        <dbReference type="SAM" id="MobiDB-lite"/>
    </source>
</evidence>
<dbReference type="AlphaFoldDB" id="A0AAN8EER4"/>
<protein>
    <submittedName>
        <fullName evidence="2">Uncharacterized protein</fullName>
    </submittedName>
</protein>
<organism evidence="2 3">
    <name type="scientific">Knufia fluminis</name>
    <dbReference type="NCBI Taxonomy" id="191047"/>
    <lineage>
        <taxon>Eukaryota</taxon>
        <taxon>Fungi</taxon>
        <taxon>Dikarya</taxon>
        <taxon>Ascomycota</taxon>
        <taxon>Pezizomycotina</taxon>
        <taxon>Eurotiomycetes</taxon>
        <taxon>Chaetothyriomycetidae</taxon>
        <taxon>Chaetothyriales</taxon>
        <taxon>Trichomeriaceae</taxon>
        <taxon>Knufia</taxon>
    </lineage>
</organism>
<name>A0AAN8EER4_9EURO</name>
<dbReference type="Proteomes" id="UP001316803">
    <property type="component" value="Unassembled WGS sequence"/>
</dbReference>
<feature type="compositionally biased region" description="Acidic residues" evidence="1">
    <location>
        <begin position="123"/>
        <end position="140"/>
    </location>
</feature>